<dbReference type="InterPro" id="IPR011047">
    <property type="entry name" value="Quinoprotein_ADH-like_sf"/>
</dbReference>
<dbReference type="InterPro" id="IPR015943">
    <property type="entry name" value="WD40/YVTN_repeat-like_dom_sf"/>
</dbReference>
<feature type="non-terminal residue" evidence="1">
    <location>
        <position position="177"/>
    </location>
</feature>
<feature type="non-terminal residue" evidence="1">
    <location>
        <position position="1"/>
    </location>
</feature>
<dbReference type="EMBL" id="AOIN01000019">
    <property type="protein sequence ID" value="ELZ05183.1"/>
    <property type="molecule type" value="Genomic_DNA"/>
</dbReference>
<name>M0B4K2_9EURY</name>
<keyword evidence="2" id="KW-1185">Reference proteome</keyword>
<reference evidence="1 2" key="1">
    <citation type="journal article" date="2014" name="PLoS Genet.">
        <title>Phylogenetically driven sequencing of extremely halophilic archaea reveals strategies for static and dynamic osmo-response.</title>
        <authorList>
            <person name="Becker E.A."/>
            <person name="Seitzer P.M."/>
            <person name="Tritt A."/>
            <person name="Larsen D."/>
            <person name="Krusor M."/>
            <person name="Yao A.I."/>
            <person name="Wu D."/>
            <person name="Madern D."/>
            <person name="Eisen J.A."/>
            <person name="Darling A.E."/>
            <person name="Facciotti M.T."/>
        </authorList>
    </citation>
    <scope>NUCLEOTIDE SEQUENCE [LARGE SCALE GENOMIC DNA]</scope>
    <source>
        <strain evidence="1 2">JCM 10990</strain>
    </source>
</reference>
<dbReference type="RefSeq" id="WP_006165779.1">
    <property type="nucleotide sequence ID" value="NZ_AOIN01000019.1"/>
</dbReference>
<proteinExistence type="predicted"/>
<evidence type="ECO:0000313" key="2">
    <source>
        <dbReference type="Proteomes" id="UP000011693"/>
    </source>
</evidence>
<dbReference type="SUPFAM" id="SSF50998">
    <property type="entry name" value="Quinoprotein alcohol dehydrogenase-like"/>
    <property type="match status" value="1"/>
</dbReference>
<dbReference type="AlphaFoldDB" id="M0B4K2"/>
<comment type="caution">
    <text evidence="1">The sequence shown here is derived from an EMBL/GenBank/DDBJ whole genome shotgun (WGS) entry which is preliminary data.</text>
</comment>
<dbReference type="Gene3D" id="2.130.10.10">
    <property type="entry name" value="YVTN repeat-like/Quinoprotein amine dehydrogenase"/>
    <property type="match status" value="1"/>
</dbReference>
<accession>M0B4K2</accession>
<organism evidence="1 2">
    <name type="scientific">Natrialba chahannaoensis JCM 10990</name>
    <dbReference type="NCBI Taxonomy" id="1227492"/>
    <lineage>
        <taxon>Archaea</taxon>
        <taxon>Methanobacteriati</taxon>
        <taxon>Methanobacteriota</taxon>
        <taxon>Stenosarchaea group</taxon>
        <taxon>Halobacteria</taxon>
        <taxon>Halobacteriales</taxon>
        <taxon>Natrialbaceae</taxon>
        <taxon>Natrialba</taxon>
    </lineage>
</organism>
<protein>
    <submittedName>
        <fullName evidence="1">Uncharacterized protein</fullName>
    </submittedName>
</protein>
<dbReference type="Proteomes" id="UP000011693">
    <property type="component" value="Unassembled WGS sequence"/>
</dbReference>
<evidence type="ECO:0000313" key="1">
    <source>
        <dbReference type="EMBL" id="ELZ05183.1"/>
    </source>
</evidence>
<sequence>NAGETYATGLPLLVSDRDDGLAIVDYESGEVVQNITDANGQEIGISGDGRIAAVRSRISASDRLNVYDVATGEELLEERESTFDGSIRNPLANGNVVVAAGIDTVIGFGVTPGDPDASGDQIWSTGHGTGELAKSPDETMVAFCTETDLYILDFETGDELHVVEGFTDDHPRGIDFG</sequence>
<gene>
    <name evidence="1" type="ORF">C482_02471</name>
</gene>